<dbReference type="InterPro" id="IPR003173">
    <property type="entry name" value="PC4_C"/>
</dbReference>
<dbReference type="Pfam" id="PF02229">
    <property type="entry name" value="PC4"/>
    <property type="match status" value="1"/>
</dbReference>
<dbReference type="GO" id="GO:0060261">
    <property type="term" value="P:positive regulation of transcription initiation by RNA polymerase II"/>
    <property type="evidence" value="ECO:0007669"/>
    <property type="project" value="InterPro"/>
</dbReference>
<evidence type="ECO:0000256" key="6">
    <source>
        <dbReference type="ARBA" id="ARBA00023242"/>
    </source>
</evidence>
<dbReference type="Gene3D" id="2.30.31.10">
    <property type="entry name" value="Transcriptional Coactivator Pc4, Chain A"/>
    <property type="match status" value="1"/>
</dbReference>
<dbReference type="InterPro" id="IPR009044">
    <property type="entry name" value="ssDNA-bd_transcriptional_reg"/>
</dbReference>
<dbReference type="SUPFAM" id="SSF54447">
    <property type="entry name" value="ssDNA-binding transcriptional regulator domain"/>
    <property type="match status" value="1"/>
</dbReference>
<keyword evidence="3" id="KW-0805">Transcription regulation</keyword>
<evidence type="ECO:0000256" key="2">
    <source>
        <dbReference type="ARBA" id="ARBA00009001"/>
    </source>
</evidence>
<evidence type="ECO:0000256" key="5">
    <source>
        <dbReference type="ARBA" id="ARBA00023163"/>
    </source>
</evidence>
<dbReference type="InterPro" id="IPR045125">
    <property type="entry name" value="Sub1/Tcp4-like"/>
</dbReference>
<feature type="region of interest" description="Disordered" evidence="7">
    <location>
        <begin position="1"/>
        <end position="66"/>
    </location>
</feature>
<accession>A0A6A6SIN3</accession>
<feature type="region of interest" description="Disordered" evidence="7">
    <location>
        <begin position="135"/>
        <end position="181"/>
    </location>
</feature>
<feature type="domain" description="Transcriptional coactivator p15 (PC4) C-terminal" evidence="8">
    <location>
        <begin position="75"/>
        <end position="123"/>
    </location>
</feature>
<dbReference type="OrthoDB" id="2505440at2759"/>
<evidence type="ECO:0000256" key="4">
    <source>
        <dbReference type="ARBA" id="ARBA00023125"/>
    </source>
</evidence>
<keyword evidence="10" id="KW-1185">Reference proteome</keyword>
<comment type="similarity">
    <text evidence="2">Belongs to the transcriptional coactivator PC4 family.</text>
</comment>
<evidence type="ECO:0000313" key="10">
    <source>
        <dbReference type="Proteomes" id="UP000799324"/>
    </source>
</evidence>
<dbReference type="AlphaFoldDB" id="A0A6A6SIN3"/>
<keyword evidence="5" id="KW-0804">Transcription</keyword>
<reference evidence="9" key="1">
    <citation type="journal article" date="2020" name="Stud. Mycol.">
        <title>101 Dothideomycetes genomes: a test case for predicting lifestyles and emergence of pathogens.</title>
        <authorList>
            <person name="Haridas S."/>
            <person name="Albert R."/>
            <person name="Binder M."/>
            <person name="Bloem J."/>
            <person name="Labutti K."/>
            <person name="Salamov A."/>
            <person name="Andreopoulos B."/>
            <person name="Baker S."/>
            <person name="Barry K."/>
            <person name="Bills G."/>
            <person name="Bluhm B."/>
            <person name="Cannon C."/>
            <person name="Castanera R."/>
            <person name="Culley D."/>
            <person name="Daum C."/>
            <person name="Ezra D."/>
            <person name="Gonzalez J."/>
            <person name="Henrissat B."/>
            <person name="Kuo A."/>
            <person name="Liang C."/>
            <person name="Lipzen A."/>
            <person name="Lutzoni F."/>
            <person name="Magnuson J."/>
            <person name="Mondo S."/>
            <person name="Nolan M."/>
            <person name="Ohm R."/>
            <person name="Pangilinan J."/>
            <person name="Park H.-J."/>
            <person name="Ramirez L."/>
            <person name="Alfaro M."/>
            <person name="Sun H."/>
            <person name="Tritt A."/>
            <person name="Yoshinaga Y."/>
            <person name="Zwiers L.-H."/>
            <person name="Turgeon B."/>
            <person name="Goodwin S."/>
            <person name="Spatafora J."/>
            <person name="Crous P."/>
            <person name="Grigoriev I."/>
        </authorList>
    </citation>
    <scope>NUCLEOTIDE SEQUENCE</scope>
    <source>
        <strain evidence="9">CBS 122681</strain>
    </source>
</reference>
<organism evidence="9 10">
    <name type="scientific">Lophiostoma macrostomum CBS 122681</name>
    <dbReference type="NCBI Taxonomy" id="1314788"/>
    <lineage>
        <taxon>Eukaryota</taxon>
        <taxon>Fungi</taxon>
        <taxon>Dikarya</taxon>
        <taxon>Ascomycota</taxon>
        <taxon>Pezizomycotina</taxon>
        <taxon>Dothideomycetes</taxon>
        <taxon>Pleosporomycetidae</taxon>
        <taxon>Pleosporales</taxon>
        <taxon>Lophiostomataceae</taxon>
        <taxon>Lophiostoma</taxon>
    </lineage>
</organism>
<evidence type="ECO:0000256" key="1">
    <source>
        <dbReference type="ARBA" id="ARBA00004123"/>
    </source>
</evidence>
<sequence length="181" mass="19731">MAGPRGGFKRGGSRGNSRGGGYSKKRSSPDHDDDSGPRSSKKAKADEDEEEDALPLVPEIRKDGKGEEYIPLNAKGLRRVNVTEFKGKHLVNIREYWTNDAGDVLPGKKGISLNIEQYNALVAALPLLESILTKKGETSVRPDYDGEAPASAEADDDVDEDDEEDAKPSAKDDDDDEEEEE</sequence>
<comment type="subcellular location">
    <subcellularLocation>
        <location evidence="1">Nucleus</location>
    </subcellularLocation>
</comment>
<feature type="compositionally biased region" description="Basic and acidic residues" evidence="7">
    <location>
        <begin position="27"/>
        <end position="36"/>
    </location>
</feature>
<feature type="compositionally biased region" description="Gly residues" evidence="7">
    <location>
        <begin position="13"/>
        <end position="22"/>
    </location>
</feature>
<dbReference type="GO" id="GO:0003677">
    <property type="term" value="F:DNA binding"/>
    <property type="evidence" value="ECO:0007669"/>
    <property type="project" value="UniProtKB-KW"/>
</dbReference>
<gene>
    <name evidence="9" type="ORF">K491DRAFT_723609</name>
</gene>
<name>A0A6A6SIN3_9PLEO</name>
<protein>
    <recommendedName>
        <fullName evidence="8">Transcriptional coactivator p15 (PC4) C-terminal domain-containing protein</fullName>
    </recommendedName>
</protein>
<proteinExistence type="inferred from homology"/>
<evidence type="ECO:0000259" key="8">
    <source>
        <dbReference type="Pfam" id="PF02229"/>
    </source>
</evidence>
<dbReference type="EMBL" id="MU004651">
    <property type="protein sequence ID" value="KAF2647242.1"/>
    <property type="molecule type" value="Genomic_DNA"/>
</dbReference>
<dbReference type="Proteomes" id="UP000799324">
    <property type="component" value="Unassembled WGS sequence"/>
</dbReference>
<feature type="compositionally biased region" description="Acidic residues" evidence="7">
    <location>
        <begin position="172"/>
        <end position="181"/>
    </location>
</feature>
<dbReference type="GO" id="GO:0005634">
    <property type="term" value="C:nucleus"/>
    <property type="evidence" value="ECO:0007669"/>
    <property type="project" value="UniProtKB-SubCell"/>
</dbReference>
<keyword evidence="6" id="KW-0539">Nucleus</keyword>
<evidence type="ECO:0000313" key="9">
    <source>
        <dbReference type="EMBL" id="KAF2647242.1"/>
    </source>
</evidence>
<dbReference type="PANTHER" id="PTHR13215">
    <property type="entry name" value="RNA POLYMERASE II TRANSCRIPTIONAL COACTIVATOR"/>
    <property type="match status" value="1"/>
</dbReference>
<keyword evidence="4" id="KW-0238">DNA-binding</keyword>
<feature type="compositionally biased region" description="Acidic residues" evidence="7">
    <location>
        <begin position="153"/>
        <end position="165"/>
    </location>
</feature>
<evidence type="ECO:0000256" key="7">
    <source>
        <dbReference type="SAM" id="MobiDB-lite"/>
    </source>
</evidence>
<dbReference type="GO" id="GO:0003713">
    <property type="term" value="F:transcription coactivator activity"/>
    <property type="evidence" value="ECO:0007669"/>
    <property type="project" value="InterPro"/>
</dbReference>
<evidence type="ECO:0000256" key="3">
    <source>
        <dbReference type="ARBA" id="ARBA00023015"/>
    </source>
</evidence>
<feature type="compositionally biased region" description="Basic and acidic residues" evidence="7">
    <location>
        <begin position="135"/>
        <end position="144"/>
    </location>
</feature>